<evidence type="ECO:0000256" key="1">
    <source>
        <dbReference type="SAM" id="MobiDB-lite"/>
    </source>
</evidence>
<evidence type="ECO:0000259" key="2">
    <source>
        <dbReference type="PROSITE" id="PS50994"/>
    </source>
</evidence>
<gene>
    <name evidence="3" type="ORF">Tci_005256</name>
</gene>
<reference evidence="3" key="1">
    <citation type="journal article" date="2019" name="Sci. Rep.">
        <title>Draft genome of Tanacetum cinerariifolium, the natural source of mosquito coil.</title>
        <authorList>
            <person name="Yamashiro T."/>
            <person name="Shiraishi A."/>
            <person name="Satake H."/>
            <person name="Nakayama K."/>
        </authorList>
    </citation>
    <scope>NUCLEOTIDE SEQUENCE</scope>
</reference>
<dbReference type="PROSITE" id="PS50994">
    <property type="entry name" value="INTEGRASE"/>
    <property type="match status" value="1"/>
</dbReference>
<feature type="compositionally biased region" description="Acidic residues" evidence="1">
    <location>
        <begin position="1170"/>
        <end position="1193"/>
    </location>
</feature>
<feature type="compositionally biased region" description="Polar residues" evidence="1">
    <location>
        <begin position="95"/>
        <end position="107"/>
    </location>
</feature>
<dbReference type="Pfam" id="PF00665">
    <property type="entry name" value="rve"/>
    <property type="match status" value="1"/>
</dbReference>
<dbReference type="EMBL" id="BKCJ010000446">
    <property type="protein sequence ID" value="GEU33278.1"/>
    <property type="molecule type" value="Genomic_DNA"/>
</dbReference>
<dbReference type="InterPro" id="IPR057670">
    <property type="entry name" value="SH3_retrovirus"/>
</dbReference>
<dbReference type="SUPFAM" id="SSF53098">
    <property type="entry name" value="Ribonuclease H-like"/>
    <property type="match status" value="1"/>
</dbReference>
<comment type="caution">
    <text evidence="3">The sequence shown here is derived from an EMBL/GenBank/DDBJ whole genome shotgun (WGS) entry which is preliminary data.</text>
</comment>
<feature type="compositionally biased region" description="Polar residues" evidence="1">
    <location>
        <begin position="1088"/>
        <end position="1098"/>
    </location>
</feature>
<dbReference type="Pfam" id="PF25597">
    <property type="entry name" value="SH3_retrovirus"/>
    <property type="match status" value="1"/>
</dbReference>
<dbReference type="PANTHER" id="PTHR42648">
    <property type="entry name" value="TRANSPOSASE, PUTATIVE-RELATED"/>
    <property type="match status" value="1"/>
</dbReference>
<proteinExistence type="predicted"/>
<dbReference type="InterPro" id="IPR001584">
    <property type="entry name" value="Integrase_cat-core"/>
</dbReference>
<name>A0A6L2J8F0_TANCI</name>
<feature type="region of interest" description="Disordered" evidence="1">
    <location>
        <begin position="1526"/>
        <end position="1584"/>
    </location>
</feature>
<feature type="compositionally biased region" description="Basic and acidic residues" evidence="1">
    <location>
        <begin position="1549"/>
        <end position="1565"/>
    </location>
</feature>
<dbReference type="InterPro" id="IPR036397">
    <property type="entry name" value="RNaseH_sf"/>
</dbReference>
<sequence>MKYLELTHEEAIQADCVVKAANIILQVHHNVYSSPQSIQQLEYPPAVNPQPQQAEFPQLDSGVTALVFKQGDDPIDAINHMMSFLSVVVTSCYPTTNNQRRSSSNPRKQVVINDGREGHMSKQCTKPKRKRDDSWFKDKVLPKVITRNAAYKADDLDAYDSDFDDLNTAKVALMVNLSHYGSDALAEVHNPDNMDNNMINQDPSPSYTPTKVKVPKELPKEQGLIIVALKDELTKLQGKALVDNDVTMHTIAPEMLKVDEQAVILQKIIDQGKSQNPLNNSLDQACVDLLTRSQGNKLYTLSLGDMMASSPVCLLSKASNTNSWLWHRRLSSELCVLRVEWVKARRNLINLNLNTNKEKLFLMHMDLCGPMRVASINGKKYILVIVDDYSRFTWVKCLRSKDKASDFIIKFLKMIQVRLKTPVRRIRIDNGTEFVNQTLHEYNEKVGIYHETSVARSPQQNGVVKRRNRTLIEAACTMLIYAKALLFLWAKVVATACYTQNHFIIRLRYGKTPYELLHDKLPDLSFFRVFGALCYMTNDSENLGKLQLKADIGIFIGYAPIKKAFQIYNQRTRRIIEIIHVDFDELVAMAFEHSSSEPALHEMTPAIINSGLVPNYPPSTPVDPPAPEVIAPIAEVVALEHVVSIGSPSSTIVDQDAPFPSNSQTTLETQSLVISNNVAEENHNLDVAHMNNDPFFGIPILKNDSESSSSDVIPTVVNTAAPNSEHVTKWTKDHPLNTIIGELERPVSTRLQLHEQALFCYYDAFVTSVKPKNYKDALTQACWIEAMQEELNEFERHESKYALESLKKYGMKSSDPVDTLVVEKSKLNEDIQGKVVDPTHYRIMIGTLIYLTASRPDLTFDVCMCARYQAKPIEKHLHVVKRIFKYLRGIVNRVLWYPKDSSIALTAYADTDHVGCQDTRQSTSEIALANRLKIGKCNHRLSFDLKSKEPTIQVVLDALKLTPFYNVFQITANVPEIYMQEFWATVSLYHNLLCFKMNGKSHTINVKNFKDMLQICPRLLGQRFEDPSFEEEILSFIRDLSHTGEIKVLTDVNVNYMHQPWRSFAAIINSNSKSKNIYKKKTDEPVTSPKSKTDSASKGTRLKFKAKVTKPDMKKQPTMKIKAKGLVVLSESKVPDEQVQKSSGTDGTIPGVPDVPPYKSKSDKESWRDSEDEDENDDEGENDDDGDNDDDAESDYHDDASDDERTESNSDEIPDLNLTNVDQTEYEEKDVDIGVQTPSNNEFTDDEKLDDKETIDDKKDDEVLKELYDDVNVNLEKGDAEMIDANQRCLKQLNVSQESRFEQEEEDAHVTLTLVSSAHKANEPVQSSFVSSDFTRKFLNLEKPYLEDNEIASLMETSTPHATAILEITSDFTTTTPPPPSVSALESELFELKETNQFTKAVSLISGIVDKYLASKMKEAVNVVVQLQTNKLREEAQAEYQDFLNQVDSTMKKIIKDQDKEQVSKMMPKIEKYVTETLGAEVLVRKTNQPQTAYVKNLYNALVETYNSDKYIITSYGDVVLLKRERDDQNKDEDPSAGSDRGAKRKKSGRDVESSKYSRSKEKKSSSTSKDAFKSQHKSFGKSIHRDEPNHIVEEFSMQQDQEFTKAATYELKWIEDLVPELWSPVVVKYDKHAYFGTLHWGPRHQTFYGYASNLPSSKDVYSRRRIIVVTRLTIMKNYETLNDVRSALQDIAVRLRMDYLPMRRWGDLDKKRARAMLQDIDKKLYQRRLMQNLEKFVGRRPYGEDLRLLERTI</sequence>
<dbReference type="PANTHER" id="PTHR42648:SF32">
    <property type="entry name" value="RIBONUCLEASE H-LIKE DOMAIN, GAG-PRE-INTEGRASE DOMAIN PROTEIN-RELATED"/>
    <property type="match status" value="1"/>
</dbReference>
<dbReference type="InterPro" id="IPR039537">
    <property type="entry name" value="Retrotran_Ty1/copia-like"/>
</dbReference>
<evidence type="ECO:0000313" key="3">
    <source>
        <dbReference type="EMBL" id="GEU33278.1"/>
    </source>
</evidence>
<dbReference type="InterPro" id="IPR012337">
    <property type="entry name" value="RNaseH-like_sf"/>
</dbReference>
<dbReference type="GO" id="GO:0015074">
    <property type="term" value="P:DNA integration"/>
    <property type="evidence" value="ECO:0007669"/>
    <property type="project" value="InterPro"/>
</dbReference>
<feature type="compositionally biased region" description="Basic and acidic residues" evidence="1">
    <location>
        <begin position="1160"/>
        <end position="1169"/>
    </location>
</feature>
<feature type="domain" description="Integrase catalytic" evidence="2">
    <location>
        <begin position="353"/>
        <end position="521"/>
    </location>
</feature>
<feature type="compositionally biased region" description="Acidic residues" evidence="1">
    <location>
        <begin position="1200"/>
        <end position="1214"/>
    </location>
</feature>
<feature type="region of interest" description="Disordered" evidence="1">
    <location>
        <begin position="1079"/>
        <end position="1119"/>
    </location>
</feature>
<accession>A0A6L2J8F0</accession>
<organism evidence="3">
    <name type="scientific">Tanacetum cinerariifolium</name>
    <name type="common">Dalmatian daisy</name>
    <name type="synonym">Chrysanthemum cinerariifolium</name>
    <dbReference type="NCBI Taxonomy" id="118510"/>
    <lineage>
        <taxon>Eukaryota</taxon>
        <taxon>Viridiplantae</taxon>
        <taxon>Streptophyta</taxon>
        <taxon>Embryophyta</taxon>
        <taxon>Tracheophyta</taxon>
        <taxon>Spermatophyta</taxon>
        <taxon>Magnoliopsida</taxon>
        <taxon>eudicotyledons</taxon>
        <taxon>Gunneridae</taxon>
        <taxon>Pentapetalae</taxon>
        <taxon>asterids</taxon>
        <taxon>campanulids</taxon>
        <taxon>Asterales</taxon>
        <taxon>Asteraceae</taxon>
        <taxon>Asteroideae</taxon>
        <taxon>Anthemideae</taxon>
        <taxon>Anthemidinae</taxon>
        <taxon>Tanacetum</taxon>
    </lineage>
</organism>
<feature type="region of interest" description="Disordered" evidence="1">
    <location>
        <begin position="1133"/>
        <end position="1253"/>
    </location>
</feature>
<protein>
    <recommendedName>
        <fullName evidence="2">Integrase catalytic domain-containing protein</fullName>
    </recommendedName>
</protein>
<feature type="region of interest" description="Disordered" evidence="1">
    <location>
        <begin position="95"/>
        <end position="132"/>
    </location>
</feature>
<dbReference type="Gene3D" id="3.30.420.10">
    <property type="entry name" value="Ribonuclease H-like superfamily/Ribonuclease H"/>
    <property type="match status" value="1"/>
</dbReference>
<dbReference type="GO" id="GO:0003676">
    <property type="term" value="F:nucleic acid binding"/>
    <property type="evidence" value="ECO:0007669"/>
    <property type="project" value="InterPro"/>
</dbReference>